<dbReference type="KEGG" id="ksn:43592606"/>
<evidence type="ECO:0008006" key="3">
    <source>
        <dbReference type="Google" id="ProtNLM"/>
    </source>
</evidence>
<reference evidence="1" key="1">
    <citation type="submission" date="2017-08" db="EMBL/GenBank/DDBJ databases">
        <authorList>
            <person name="Cuomo C."/>
            <person name="Billmyre B."/>
            <person name="Heitman J."/>
        </authorList>
    </citation>
    <scope>NUCLEOTIDE SEQUENCE</scope>
    <source>
        <strain evidence="1">CBS 12478</strain>
    </source>
</reference>
<dbReference type="InterPro" id="IPR053013">
    <property type="entry name" value="LAT"/>
</dbReference>
<reference evidence="1" key="2">
    <citation type="submission" date="2024-01" db="EMBL/GenBank/DDBJ databases">
        <title>Comparative genomics of Cryptococcus and Kwoniella reveals pathogenesis evolution and contrasting modes of karyotype evolution via chromosome fusion or intercentromeric recombination.</title>
        <authorList>
            <person name="Coelho M.A."/>
            <person name="David-Palma M."/>
            <person name="Shea T."/>
            <person name="Bowers K."/>
            <person name="McGinley-Smith S."/>
            <person name="Mohammad A.W."/>
            <person name="Gnirke A."/>
            <person name="Yurkov A.M."/>
            <person name="Nowrousian M."/>
            <person name="Sun S."/>
            <person name="Cuomo C.A."/>
            <person name="Heitman J."/>
        </authorList>
    </citation>
    <scope>NUCLEOTIDE SEQUENCE</scope>
    <source>
        <strain evidence="1">CBS 12478</strain>
    </source>
</reference>
<dbReference type="RefSeq" id="XP_031857295.2">
    <property type="nucleotide sequence ID" value="XM_032008434.2"/>
</dbReference>
<dbReference type="AlphaFoldDB" id="A0AAJ8MYG0"/>
<gene>
    <name evidence="1" type="ORF">CI109_104465</name>
</gene>
<keyword evidence="2" id="KW-1185">Reference proteome</keyword>
<dbReference type="GeneID" id="43592606"/>
<accession>A0AAJ8MYG0</accession>
<dbReference type="Proteomes" id="UP000322225">
    <property type="component" value="Chromosome 8"/>
</dbReference>
<sequence>MVQEILLHLGSMLSSDKRDRLRLGYLLVDSIISDDTTQQLDQAAHLSVIYALLLFSNYQAYCNIMTIISENATLSPPELTLVPATAEQAALARLNTIDWFCKWDKLTPDEWVYHDETLVKDPNTGLKHKRIVVWLLVPRSTLLPTNPVTSSATGSQIFSHFETYRIPGLQSTPGRSSPSSHVNNVVLYGFGTVWTPVEHRRKGYARLALQLGHYVLGKPDKLPPFPTKVWGQPPPITLGDATASLLYSDVGPKYYQSCTIGEHLDGWKEQGSVITEWYLTDLREIEEAGDWEWVTSLSRLKELEGLVIEDTKKKVESNSPEGRTKIALVPNGSVLTTHHNRLLLRDPFPSDAAPPRPTAFAAYNRSTSSLVVFCPQNSKVIYPPHEYKGKTLEVSYVVGDVPWSIVQQAAKREGCKRVETWGPDGTQPGWPKGEVHERGDLYGMLAYYDTLQPGEEQPLWVDNGMWTPYRTWNFANALAARDYAKEWL</sequence>
<evidence type="ECO:0000313" key="2">
    <source>
        <dbReference type="Proteomes" id="UP000322225"/>
    </source>
</evidence>
<protein>
    <recommendedName>
        <fullName evidence="3">N-acetyltransferase domain-containing protein</fullName>
    </recommendedName>
</protein>
<dbReference type="EMBL" id="CP144058">
    <property type="protein sequence ID" value="WWD19992.1"/>
    <property type="molecule type" value="Genomic_DNA"/>
</dbReference>
<name>A0AAJ8MYG0_9TREE</name>
<organism evidence="1 2">
    <name type="scientific">Kwoniella shandongensis</name>
    <dbReference type="NCBI Taxonomy" id="1734106"/>
    <lineage>
        <taxon>Eukaryota</taxon>
        <taxon>Fungi</taxon>
        <taxon>Dikarya</taxon>
        <taxon>Basidiomycota</taxon>
        <taxon>Agaricomycotina</taxon>
        <taxon>Tremellomycetes</taxon>
        <taxon>Tremellales</taxon>
        <taxon>Cryptococcaceae</taxon>
        <taxon>Kwoniella</taxon>
    </lineage>
</organism>
<proteinExistence type="predicted"/>
<dbReference type="PANTHER" id="PTHR34815:SF2">
    <property type="entry name" value="N-ACETYLTRANSFERASE DOMAIN-CONTAINING PROTEIN"/>
    <property type="match status" value="1"/>
</dbReference>
<dbReference type="PANTHER" id="PTHR34815">
    <property type="entry name" value="LYSINE ACETYLTRANSFERASE"/>
    <property type="match status" value="1"/>
</dbReference>
<evidence type="ECO:0000313" key="1">
    <source>
        <dbReference type="EMBL" id="WWD19992.1"/>
    </source>
</evidence>